<dbReference type="InterPro" id="IPR013563">
    <property type="entry name" value="Oligopep_ABC_C"/>
</dbReference>
<evidence type="ECO:0000313" key="7">
    <source>
        <dbReference type="EMBL" id="KAA0971825.1"/>
    </source>
</evidence>
<dbReference type="PROSITE" id="PS50893">
    <property type="entry name" value="ABC_TRANSPORTER_2"/>
    <property type="match status" value="1"/>
</dbReference>
<dbReference type="FunFam" id="3.40.50.300:FF:000016">
    <property type="entry name" value="Oligopeptide ABC transporter ATP-binding component"/>
    <property type="match status" value="1"/>
</dbReference>
<evidence type="ECO:0000259" key="6">
    <source>
        <dbReference type="PROSITE" id="PS50893"/>
    </source>
</evidence>
<keyword evidence="3" id="KW-0813">Transport</keyword>
<dbReference type="OrthoDB" id="8456289at2"/>
<dbReference type="RefSeq" id="WP_149296918.1">
    <property type="nucleotide sequence ID" value="NZ_VTWH01000001.1"/>
</dbReference>
<dbReference type="SMART" id="SM00382">
    <property type="entry name" value="AAA"/>
    <property type="match status" value="1"/>
</dbReference>
<dbReference type="GO" id="GO:0015833">
    <property type="term" value="P:peptide transport"/>
    <property type="evidence" value="ECO:0007669"/>
    <property type="project" value="InterPro"/>
</dbReference>
<dbReference type="Pfam" id="PF08352">
    <property type="entry name" value="oligo_HPY"/>
    <property type="match status" value="1"/>
</dbReference>
<dbReference type="InterPro" id="IPR027417">
    <property type="entry name" value="P-loop_NTPase"/>
</dbReference>
<keyword evidence="8" id="KW-1185">Reference proteome</keyword>
<comment type="caution">
    <text evidence="7">The sequence shown here is derived from an EMBL/GenBank/DDBJ whole genome shotgun (WGS) entry which is preliminary data.</text>
</comment>
<reference evidence="7 8" key="1">
    <citation type="submission" date="2019-08" db="EMBL/GenBank/DDBJ databases">
        <title>Aureimonas fodiniaquatilis sp. nov., isolated from a coal mine wastewater.</title>
        <authorList>
            <person name="Kim W."/>
        </authorList>
    </citation>
    <scope>NUCLEOTIDE SEQUENCE [LARGE SCALE GENOMIC DNA]</scope>
    <source>
        <strain evidence="7 8">CAU 1482</strain>
    </source>
</reference>
<dbReference type="CDD" id="cd03257">
    <property type="entry name" value="ABC_NikE_OppD_transporters"/>
    <property type="match status" value="1"/>
</dbReference>
<dbReference type="InterPro" id="IPR003593">
    <property type="entry name" value="AAA+_ATPase"/>
</dbReference>
<evidence type="ECO:0000256" key="3">
    <source>
        <dbReference type="ARBA" id="ARBA00022448"/>
    </source>
</evidence>
<dbReference type="Pfam" id="PF00005">
    <property type="entry name" value="ABC_tran"/>
    <property type="match status" value="1"/>
</dbReference>
<evidence type="ECO:0000256" key="4">
    <source>
        <dbReference type="ARBA" id="ARBA00022741"/>
    </source>
</evidence>
<dbReference type="GO" id="GO:0016887">
    <property type="term" value="F:ATP hydrolysis activity"/>
    <property type="evidence" value="ECO:0007669"/>
    <property type="project" value="InterPro"/>
</dbReference>
<dbReference type="GO" id="GO:0005524">
    <property type="term" value="F:ATP binding"/>
    <property type="evidence" value="ECO:0007669"/>
    <property type="project" value="UniProtKB-KW"/>
</dbReference>
<keyword evidence="4" id="KW-0547">Nucleotide-binding</keyword>
<sequence>MTDRPSIAADAPAVIEARDLKTHFQGRTGIFSALAGVKPATARALDGVDLRIREREIVGLVGESGCGKSTLGMSLVRMYHPTDGQILYRGDDITKAEGRRLKDYRRQAQIIFQDPYSSLNPRLTIGQVIEEPLIIHGIGNAAERRQKVIKAMELVRIPAADNMDRYPSDLSGGQRQRIAIARALVLEPKFIVADEPVSMLDVSIQASVLELLDELSRDLGLAVLYISHDIATVGYICNHVAVMYLGRIVEEGRAEDILASPLHPYTQRLMASIPRMEPGETPERVELRGDVPSPMAVPPGCRFSSRCPYTTALCEAVEPGLSEQPGGQRVRCHIHDDSAARAHPDLTPPRAGHVTETADAGILAETLDHAG</sequence>
<protein>
    <submittedName>
        <fullName evidence="7">ATP-binding cassette domain-containing protein</fullName>
    </submittedName>
</protein>
<evidence type="ECO:0000256" key="5">
    <source>
        <dbReference type="ARBA" id="ARBA00022840"/>
    </source>
</evidence>
<evidence type="ECO:0000256" key="1">
    <source>
        <dbReference type="ARBA" id="ARBA00004417"/>
    </source>
</evidence>
<dbReference type="PANTHER" id="PTHR43776">
    <property type="entry name" value="TRANSPORT ATP-BINDING PROTEIN"/>
    <property type="match status" value="1"/>
</dbReference>
<dbReference type="NCBIfam" id="TIGR01727">
    <property type="entry name" value="oligo_HPY"/>
    <property type="match status" value="1"/>
</dbReference>
<dbReference type="InterPro" id="IPR050319">
    <property type="entry name" value="ABC_transp_ATP-bind"/>
</dbReference>
<name>A0A5B0E126_9HYPH</name>
<proteinExistence type="inferred from homology"/>
<dbReference type="AlphaFoldDB" id="A0A5B0E126"/>
<accession>A0A5B0E126</accession>
<dbReference type="GO" id="GO:0055085">
    <property type="term" value="P:transmembrane transport"/>
    <property type="evidence" value="ECO:0007669"/>
    <property type="project" value="UniProtKB-ARBA"/>
</dbReference>
<dbReference type="GO" id="GO:0005886">
    <property type="term" value="C:plasma membrane"/>
    <property type="evidence" value="ECO:0007669"/>
    <property type="project" value="UniProtKB-SubCell"/>
</dbReference>
<dbReference type="InterPro" id="IPR017871">
    <property type="entry name" value="ABC_transporter-like_CS"/>
</dbReference>
<dbReference type="SUPFAM" id="SSF52540">
    <property type="entry name" value="P-loop containing nucleoside triphosphate hydrolases"/>
    <property type="match status" value="1"/>
</dbReference>
<dbReference type="PROSITE" id="PS00211">
    <property type="entry name" value="ABC_TRANSPORTER_1"/>
    <property type="match status" value="1"/>
</dbReference>
<comment type="similarity">
    <text evidence="2">Belongs to the ABC transporter superfamily.</text>
</comment>
<dbReference type="Proteomes" id="UP000324738">
    <property type="component" value="Unassembled WGS sequence"/>
</dbReference>
<evidence type="ECO:0000256" key="2">
    <source>
        <dbReference type="ARBA" id="ARBA00005417"/>
    </source>
</evidence>
<evidence type="ECO:0000313" key="8">
    <source>
        <dbReference type="Proteomes" id="UP000324738"/>
    </source>
</evidence>
<dbReference type="Gene3D" id="3.40.50.300">
    <property type="entry name" value="P-loop containing nucleotide triphosphate hydrolases"/>
    <property type="match status" value="1"/>
</dbReference>
<dbReference type="EMBL" id="VTWH01000001">
    <property type="protein sequence ID" value="KAA0971825.1"/>
    <property type="molecule type" value="Genomic_DNA"/>
</dbReference>
<organism evidence="7 8">
    <name type="scientific">Aureimonas fodinaquatilis</name>
    <dbReference type="NCBI Taxonomy" id="2565783"/>
    <lineage>
        <taxon>Bacteria</taxon>
        <taxon>Pseudomonadati</taxon>
        <taxon>Pseudomonadota</taxon>
        <taxon>Alphaproteobacteria</taxon>
        <taxon>Hyphomicrobiales</taxon>
        <taxon>Aurantimonadaceae</taxon>
        <taxon>Aureimonas</taxon>
    </lineage>
</organism>
<keyword evidence="5 7" id="KW-0067">ATP-binding</keyword>
<comment type="subcellular location">
    <subcellularLocation>
        <location evidence="1">Cell inner membrane</location>
        <topology evidence="1">Peripheral membrane protein</topology>
    </subcellularLocation>
</comment>
<feature type="domain" description="ABC transporter" evidence="6">
    <location>
        <begin position="15"/>
        <end position="270"/>
    </location>
</feature>
<gene>
    <name evidence="7" type="ORF">FPY71_01455</name>
</gene>
<dbReference type="InterPro" id="IPR003439">
    <property type="entry name" value="ABC_transporter-like_ATP-bd"/>
</dbReference>